<evidence type="ECO:0000313" key="2">
    <source>
        <dbReference type="EMBL" id="MBB3930528.1"/>
    </source>
</evidence>
<sequence length="190" mass="20112">MNPVIPEIARTIAKRARGPALGGMALMVAGFVLAAAGAAAVPAEAAETARKPNILVIMGDDVGWFNVGAYHRGIMSGKTPNIDKLAAQGMMFTDYYAEASCTAGRANFITGELPIRTGLTTVGQAGADVGMPAEAVTLATVLKAQGYETGQFGKNHLGDLNKYLPTVHGFDEFFGYLYHLDAMSDPYWHD</sequence>
<protein>
    <submittedName>
        <fullName evidence="2">Arylsulfatase A-like enzyme</fullName>
    </submittedName>
</protein>
<comment type="caution">
    <text evidence="2">The sequence shown here is derived from an EMBL/GenBank/DDBJ whole genome shotgun (WGS) entry which is preliminary data.</text>
</comment>
<feature type="domain" description="Sulfatase N-terminal" evidence="1">
    <location>
        <begin position="52"/>
        <end position="186"/>
    </location>
</feature>
<reference evidence="2 3" key="1">
    <citation type="submission" date="2020-08" db="EMBL/GenBank/DDBJ databases">
        <title>Genomic Encyclopedia of Type Strains, Phase IV (KMG-IV): sequencing the most valuable type-strain genomes for metagenomic binning, comparative biology and taxonomic classification.</title>
        <authorList>
            <person name="Goeker M."/>
        </authorList>
    </citation>
    <scope>NUCLEOTIDE SEQUENCE [LARGE SCALE GENOMIC DNA]</scope>
    <source>
        <strain evidence="2 3">DSM 25966</strain>
    </source>
</reference>
<gene>
    <name evidence="2" type="ORF">GGR25_001567</name>
</gene>
<dbReference type="InterPro" id="IPR017850">
    <property type="entry name" value="Alkaline_phosphatase_core_sf"/>
</dbReference>
<dbReference type="Pfam" id="PF00884">
    <property type="entry name" value="Sulfatase"/>
    <property type="match status" value="1"/>
</dbReference>
<evidence type="ECO:0000259" key="1">
    <source>
        <dbReference type="Pfam" id="PF00884"/>
    </source>
</evidence>
<proteinExistence type="predicted"/>
<evidence type="ECO:0000313" key="3">
    <source>
        <dbReference type="Proteomes" id="UP000553963"/>
    </source>
</evidence>
<dbReference type="InterPro" id="IPR000917">
    <property type="entry name" value="Sulfatase_N"/>
</dbReference>
<accession>A0A840AMG9</accession>
<name>A0A840AMG9_9HYPH</name>
<dbReference type="Gene3D" id="3.40.720.10">
    <property type="entry name" value="Alkaline Phosphatase, subunit A"/>
    <property type="match status" value="1"/>
</dbReference>
<organism evidence="2 3">
    <name type="scientific">Kaistia hirudinis</name>
    <dbReference type="NCBI Taxonomy" id="1293440"/>
    <lineage>
        <taxon>Bacteria</taxon>
        <taxon>Pseudomonadati</taxon>
        <taxon>Pseudomonadota</taxon>
        <taxon>Alphaproteobacteria</taxon>
        <taxon>Hyphomicrobiales</taxon>
        <taxon>Kaistiaceae</taxon>
        <taxon>Kaistia</taxon>
    </lineage>
</organism>
<dbReference type="PANTHER" id="PTHR43751:SF2">
    <property type="entry name" value="SULFATASE N-TERMINAL DOMAIN-CONTAINING PROTEIN"/>
    <property type="match status" value="1"/>
</dbReference>
<dbReference type="PANTHER" id="PTHR43751">
    <property type="entry name" value="SULFATASE"/>
    <property type="match status" value="1"/>
</dbReference>
<dbReference type="Proteomes" id="UP000553963">
    <property type="component" value="Unassembled WGS sequence"/>
</dbReference>
<dbReference type="AlphaFoldDB" id="A0A840AMG9"/>
<dbReference type="InterPro" id="IPR052701">
    <property type="entry name" value="GAG_Ulvan_Degrading_Sulfatases"/>
</dbReference>
<dbReference type="SUPFAM" id="SSF53649">
    <property type="entry name" value="Alkaline phosphatase-like"/>
    <property type="match status" value="1"/>
</dbReference>
<dbReference type="EMBL" id="JACIDS010000002">
    <property type="protein sequence ID" value="MBB3930528.1"/>
    <property type="molecule type" value="Genomic_DNA"/>
</dbReference>
<keyword evidence="3" id="KW-1185">Reference proteome</keyword>